<feature type="domain" description="HTH iclR-type" evidence="4">
    <location>
        <begin position="26"/>
        <end position="88"/>
    </location>
</feature>
<dbReference type="InterPro" id="IPR005471">
    <property type="entry name" value="Tscrpt_reg_IclR_N"/>
</dbReference>
<keyword evidence="3" id="KW-0804">Transcription</keyword>
<gene>
    <name evidence="6" type="ORF">AVDCRST_MAG49-2695</name>
</gene>
<dbReference type="InterPro" id="IPR050707">
    <property type="entry name" value="HTH_MetabolicPath_Reg"/>
</dbReference>
<dbReference type="GO" id="GO:0003700">
    <property type="term" value="F:DNA-binding transcription factor activity"/>
    <property type="evidence" value="ECO:0007669"/>
    <property type="project" value="TreeGrafter"/>
</dbReference>
<dbReference type="SUPFAM" id="SSF46785">
    <property type="entry name" value="Winged helix' DNA-binding domain"/>
    <property type="match status" value="1"/>
</dbReference>
<accession>A0A6J4UYZ2</accession>
<proteinExistence type="predicted"/>
<dbReference type="AlphaFoldDB" id="A0A6J4UYZ2"/>
<dbReference type="InterPro" id="IPR036390">
    <property type="entry name" value="WH_DNA-bd_sf"/>
</dbReference>
<dbReference type="PANTHER" id="PTHR30136:SF35">
    <property type="entry name" value="HTH-TYPE TRANSCRIPTIONAL REGULATOR RV1719"/>
    <property type="match status" value="1"/>
</dbReference>
<dbReference type="PROSITE" id="PS51078">
    <property type="entry name" value="ICLR_ED"/>
    <property type="match status" value="1"/>
</dbReference>
<dbReference type="InterPro" id="IPR014757">
    <property type="entry name" value="Tscrpt_reg_IclR_C"/>
</dbReference>
<evidence type="ECO:0000256" key="3">
    <source>
        <dbReference type="ARBA" id="ARBA00023163"/>
    </source>
</evidence>
<dbReference type="Pfam" id="PF01614">
    <property type="entry name" value="IclR_C"/>
    <property type="match status" value="1"/>
</dbReference>
<dbReference type="InterPro" id="IPR029016">
    <property type="entry name" value="GAF-like_dom_sf"/>
</dbReference>
<dbReference type="SUPFAM" id="SSF55781">
    <property type="entry name" value="GAF domain-like"/>
    <property type="match status" value="1"/>
</dbReference>
<evidence type="ECO:0000259" key="5">
    <source>
        <dbReference type="PROSITE" id="PS51078"/>
    </source>
</evidence>
<evidence type="ECO:0000313" key="6">
    <source>
        <dbReference type="EMBL" id="CAA9563327.1"/>
    </source>
</evidence>
<dbReference type="GO" id="GO:0003677">
    <property type="term" value="F:DNA binding"/>
    <property type="evidence" value="ECO:0007669"/>
    <property type="project" value="UniProtKB-KW"/>
</dbReference>
<sequence>MQYSVLNSKTCVAGVADVGASDRYTVASVQRAVRLLGAFMEPPHQFGVSELSRRLGQTKNQTFRLLQTLVEEGVVVMDATTKKYSLGYRMFELGSAAQRSSPLVVAAAPVLDRLAGATGETINLGALADDVSAICLDKRESGRMLQITARVGRRFPLHAGAISKLLLANVTEERLDRFFALASPLPRFTPRTLVDPDELRAELAEIRRQGYAVSDEDLDLGACSVAAPICGRDGRVVAGLSIASPSTRFGPTELERARVAVMAAGAEISARLRGGG</sequence>
<dbReference type="SMART" id="SM00346">
    <property type="entry name" value="HTH_ICLR"/>
    <property type="match status" value="1"/>
</dbReference>
<dbReference type="EMBL" id="CADCWG010000183">
    <property type="protein sequence ID" value="CAA9563327.1"/>
    <property type="molecule type" value="Genomic_DNA"/>
</dbReference>
<reference evidence="6" key="1">
    <citation type="submission" date="2020-02" db="EMBL/GenBank/DDBJ databases">
        <authorList>
            <person name="Meier V. D."/>
        </authorList>
    </citation>
    <scope>NUCLEOTIDE SEQUENCE</scope>
    <source>
        <strain evidence="6">AVDCRST_MAG49</strain>
    </source>
</reference>
<dbReference type="GO" id="GO:0045892">
    <property type="term" value="P:negative regulation of DNA-templated transcription"/>
    <property type="evidence" value="ECO:0007669"/>
    <property type="project" value="TreeGrafter"/>
</dbReference>
<evidence type="ECO:0000256" key="2">
    <source>
        <dbReference type="ARBA" id="ARBA00023125"/>
    </source>
</evidence>
<name>A0A6J4UYZ2_9BACT</name>
<keyword evidence="2" id="KW-0238">DNA-binding</keyword>
<evidence type="ECO:0000259" key="4">
    <source>
        <dbReference type="PROSITE" id="PS51077"/>
    </source>
</evidence>
<dbReference type="Gene3D" id="1.10.10.10">
    <property type="entry name" value="Winged helix-like DNA-binding domain superfamily/Winged helix DNA-binding domain"/>
    <property type="match status" value="1"/>
</dbReference>
<dbReference type="Pfam" id="PF09339">
    <property type="entry name" value="HTH_IclR"/>
    <property type="match status" value="1"/>
</dbReference>
<dbReference type="Gene3D" id="3.30.450.40">
    <property type="match status" value="1"/>
</dbReference>
<dbReference type="PANTHER" id="PTHR30136">
    <property type="entry name" value="HELIX-TURN-HELIX TRANSCRIPTIONAL REGULATOR, ICLR FAMILY"/>
    <property type="match status" value="1"/>
</dbReference>
<dbReference type="PROSITE" id="PS51077">
    <property type="entry name" value="HTH_ICLR"/>
    <property type="match status" value="1"/>
</dbReference>
<keyword evidence="1" id="KW-0805">Transcription regulation</keyword>
<evidence type="ECO:0000256" key="1">
    <source>
        <dbReference type="ARBA" id="ARBA00023015"/>
    </source>
</evidence>
<dbReference type="FunFam" id="1.10.10.10:FF:000056">
    <property type="entry name" value="IclR family transcriptional regulator"/>
    <property type="match status" value="1"/>
</dbReference>
<organism evidence="6">
    <name type="scientific">uncultured Thermomicrobiales bacterium</name>
    <dbReference type="NCBI Taxonomy" id="1645740"/>
    <lineage>
        <taxon>Bacteria</taxon>
        <taxon>Pseudomonadati</taxon>
        <taxon>Thermomicrobiota</taxon>
        <taxon>Thermomicrobia</taxon>
        <taxon>Thermomicrobiales</taxon>
        <taxon>environmental samples</taxon>
    </lineage>
</organism>
<dbReference type="InterPro" id="IPR036388">
    <property type="entry name" value="WH-like_DNA-bd_sf"/>
</dbReference>
<feature type="domain" description="IclR-ED" evidence="5">
    <location>
        <begin position="89"/>
        <end position="274"/>
    </location>
</feature>
<protein>
    <submittedName>
        <fullName evidence="6">Transcriptional regulator, IclR family</fullName>
    </submittedName>
</protein>